<sequence length="128" mass="13857">MKRNVAMRIFCIVLAVLVGAGALGGSLYAVFSGSSQQNSGGTPLFMYNDQLYLVTDQSVQAIEEKNQTITVESRIKDNVIPQKNGESNFCPVGDIFVYTDGGDLYFPYNAAYLLCIPVTTNPEGASDE</sequence>
<evidence type="ECO:0000313" key="1">
    <source>
        <dbReference type="EMBL" id="MBC8560969.1"/>
    </source>
</evidence>
<keyword evidence="2" id="KW-1185">Reference proteome</keyword>
<accession>A0A926I8G6</accession>
<protein>
    <submittedName>
        <fullName evidence="1">Uncharacterized protein</fullName>
    </submittedName>
</protein>
<reference evidence="1" key="1">
    <citation type="submission" date="2020-08" db="EMBL/GenBank/DDBJ databases">
        <title>Genome public.</title>
        <authorList>
            <person name="Liu C."/>
            <person name="Sun Q."/>
        </authorList>
    </citation>
    <scope>NUCLEOTIDE SEQUENCE</scope>
    <source>
        <strain evidence="1">NSJ-33</strain>
    </source>
</reference>
<evidence type="ECO:0000313" key="2">
    <source>
        <dbReference type="Proteomes" id="UP000610760"/>
    </source>
</evidence>
<dbReference type="Proteomes" id="UP000610760">
    <property type="component" value="Unassembled WGS sequence"/>
</dbReference>
<proteinExistence type="predicted"/>
<gene>
    <name evidence="1" type="ORF">H8710_12945</name>
</gene>
<dbReference type="RefSeq" id="WP_249296267.1">
    <property type="nucleotide sequence ID" value="NZ_JACRSV010000006.1"/>
</dbReference>
<dbReference type="EMBL" id="JACRSV010000006">
    <property type="protein sequence ID" value="MBC8560969.1"/>
    <property type="molecule type" value="Genomic_DNA"/>
</dbReference>
<organism evidence="1 2">
    <name type="scientific">Fumia xinanensis</name>
    <dbReference type="NCBI Taxonomy" id="2763659"/>
    <lineage>
        <taxon>Bacteria</taxon>
        <taxon>Bacillati</taxon>
        <taxon>Bacillota</taxon>
        <taxon>Clostridia</taxon>
        <taxon>Eubacteriales</taxon>
        <taxon>Oscillospiraceae</taxon>
        <taxon>Fumia</taxon>
    </lineage>
</organism>
<name>A0A926I8G6_9FIRM</name>
<dbReference type="AlphaFoldDB" id="A0A926I8G6"/>
<comment type="caution">
    <text evidence="1">The sequence shown here is derived from an EMBL/GenBank/DDBJ whole genome shotgun (WGS) entry which is preliminary data.</text>
</comment>